<dbReference type="FunFam" id="3.40.50.10140:FF:000007">
    <property type="entry name" value="Disease resistance protein (TIR-NBS-LRR class)"/>
    <property type="match status" value="1"/>
</dbReference>
<evidence type="ECO:0000256" key="3">
    <source>
        <dbReference type="ARBA" id="ARBA00022821"/>
    </source>
</evidence>
<evidence type="ECO:0000256" key="2">
    <source>
        <dbReference type="ARBA" id="ARBA00022737"/>
    </source>
</evidence>
<evidence type="ECO:0000313" key="7">
    <source>
        <dbReference type="EMBL" id="KAJ8899625.1"/>
    </source>
</evidence>
<sequence length="992" mass="113356">MTSSSSSFVASYSWKYDVFLSFRGADTRRSFTSHLFAALCRKGLQTFIDDDDIKRGEEIDESLLQAIQNSKVAVIIFSKEYASSTWCLNELAKIIECHQTRRQIVIPVFYEVDPSHLRKQEGDVATAFTRHEQNTKNAHNIQKWKDALTTATSLSGWESKLSRTDHLLIEHIVEDILKRLNQSTVCDDFEPLIGISSHIDQLKEVLAIESLDICIIGIWGMGGIGKTTIAEVIFSKMLHQFEGCCFLDNVREQSKTRGVKELQKELISKAMGEKDQLSTRFLKARIQYKKLLIVLDDVNDPLQLEYLIGDPCLFGSGTKIIITSRDKNVFEARANFIYRVEPLNHDESLQLFSRTTIKQNHPSQDYVSFSKSIVKYAQGNPLALKVLGSFLAGKDVEQWEGALNKLSKIPNQNIQVVLQISYDGLDRVEKDIFLHIACFFKGDNIDTVRQVFRRCEIDADIIISVLIDKCLVTLCGKTLGMHDLLQEMGKEIVRLESKFPSHYSRLWDPTDIYNVFVENKGAEAVESIILDMSKIREIDLNPKVFTKMPNLKFLKFYIPNRHGCFQEKSKLHLFQGLDYLPNKLRYFRWDEYPLESFPPNFRPENLVILKLPNSKIIQLCGEAKVLGLLEVLEVLNMEGCLNFDTFPEISSNIKKLYLAKTAIKEVPSSSIELLSALKLLEMSYCSELESLPSNFFNKLTSLSTLYLRGCRRLKKLPEISENMYSLEELYLSETGIEEIPSSIGNLKGLKHLNMHNCRKLALLPKSFSDLASLGRLFLGIDLVPKGNKCELREARHPHLVDHHSLPLLLEGISCLRNLSLYNCNLVELPEDLSFISSLQILDLRGNNFKRISATIKQLSQLEVLNIRNCSRLLSLPELPLSVSRLYADDCRSLEKIWTLKQLISDSQGLVHKFYLFNNCFKLDEGECQAIAKALLTYQTTFTRNQIPKSAFRGNKVCNSFFFLFLFLFCIIINNFVVFCYDSGCFPYGLSRK</sequence>
<accession>A0AAV8UAW1</accession>
<evidence type="ECO:0000256" key="5">
    <source>
        <dbReference type="SAM" id="Phobius"/>
    </source>
</evidence>
<dbReference type="Pfam" id="PF23286">
    <property type="entry name" value="LRR_13"/>
    <property type="match status" value="1"/>
</dbReference>
<dbReference type="EMBL" id="JAIWQS010000008">
    <property type="protein sequence ID" value="KAJ8899625.1"/>
    <property type="molecule type" value="Genomic_DNA"/>
</dbReference>
<feature type="domain" description="TIR" evidence="6">
    <location>
        <begin position="14"/>
        <end position="180"/>
    </location>
</feature>
<dbReference type="InterPro" id="IPR044974">
    <property type="entry name" value="Disease_R_plants"/>
</dbReference>
<dbReference type="SMART" id="SM00255">
    <property type="entry name" value="TIR"/>
    <property type="match status" value="1"/>
</dbReference>
<dbReference type="InterPro" id="IPR035897">
    <property type="entry name" value="Toll_tir_struct_dom_sf"/>
</dbReference>
<dbReference type="SUPFAM" id="SSF52200">
    <property type="entry name" value="Toll/Interleukin receptor TIR domain"/>
    <property type="match status" value="1"/>
</dbReference>
<keyword evidence="5" id="KW-0472">Membrane</keyword>
<dbReference type="Pfam" id="PF01582">
    <property type="entry name" value="TIR"/>
    <property type="match status" value="1"/>
</dbReference>
<dbReference type="Gene3D" id="3.40.50.300">
    <property type="entry name" value="P-loop containing nucleotide triphosphate hydrolases"/>
    <property type="match status" value="1"/>
</dbReference>
<dbReference type="GO" id="GO:0007165">
    <property type="term" value="P:signal transduction"/>
    <property type="evidence" value="ECO:0007669"/>
    <property type="project" value="InterPro"/>
</dbReference>
<dbReference type="InterPro" id="IPR042197">
    <property type="entry name" value="Apaf_helical"/>
</dbReference>
<dbReference type="PRINTS" id="PR00364">
    <property type="entry name" value="DISEASERSIST"/>
</dbReference>
<keyword evidence="4" id="KW-0520">NAD</keyword>
<gene>
    <name evidence="7" type="ORF">K2173_018599</name>
</gene>
<evidence type="ECO:0000259" key="6">
    <source>
        <dbReference type="PROSITE" id="PS50104"/>
    </source>
</evidence>
<dbReference type="GO" id="GO:0043531">
    <property type="term" value="F:ADP binding"/>
    <property type="evidence" value="ECO:0007669"/>
    <property type="project" value="InterPro"/>
</dbReference>
<dbReference type="PANTHER" id="PTHR11017:SF479">
    <property type="entry name" value="DISEASE RESISTANCE PROTEIN (TIR-NBS-LRR CLASS) FAMILY"/>
    <property type="match status" value="1"/>
</dbReference>
<dbReference type="Pfam" id="PF00931">
    <property type="entry name" value="NB-ARC"/>
    <property type="match status" value="1"/>
</dbReference>
<keyword evidence="2" id="KW-0677">Repeat</keyword>
<dbReference type="InterPro" id="IPR036390">
    <property type="entry name" value="WH_DNA-bd_sf"/>
</dbReference>
<keyword evidence="3" id="KW-0611">Plant defense</keyword>
<evidence type="ECO:0000313" key="8">
    <source>
        <dbReference type="Proteomes" id="UP001159364"/>
    </source>
</evidence>
<dbReference type="InterPro" id="IPR002182">
    <property type="entry name" value="NB-ARC"/>
</dbReference>
<dbReference type="InterPro" id="IPR027417">
    <property type="entry name" value="P-loop_NTPase"/>
</dbReference>
<dbReference type="PANTHER" id="PTHR11017">
    <property type="entry name" value="LEUCINE-RICH REPEAT-CONTAINING PROTEIN"/>
    <property type="match status" value="1"/>
</dbReference>
<feature type="transmembrane region" description="Helical" evidence="5">
    <location>
        <begin position="960"/>
        <end position="980"/>
    </location>
</feature>
<reference evidence="7 8" key="1">
    <citation type="submission" date="2021-09" db="EMBL/GenBank/DDBJ databases">
        <title>Genomic insights and catalytic innovation underlie evolution of tropane alkaloids biosynthesis.</title>
        <authorList>
            <person name="Wang Y.-J."/>
            <person name="Tian T."/>
            <person name="Huang J.-P."/>
            <person name="Huang S.-X."/>
        </authorList>
    </citation>
    <scope>NUCLEOTIDE SEQUENCE [LARGE SCALE GENOMIC DNA]</scope>
    <source>
        <strain evidence="7">KIB-2018</strain>
        <tissue evidence="7">Leaf</tissue>
    </source>
</reference>
<dbReference type="InterPro" id="IPR058546">
    <property type="entry name" value="RPS4B/Roq1-like_LRR"/>
</dbReference>
<keyword evidence="5" id="KW-1133">Transmembrane helix</keyword>
<dbReference type="Gene3D" id="3.40.50.10140">
    <property type="entry name" value="Toll/interleukin-1 receptor homology (TIR) domain"/>
    <property type="match status" value="1"/>
</dbReference>
<dbReference type="InterPro" id="IPR058192">
    <property type="entry name" value="WHD_ROQ1-like"/>
</dbReference>
<dbReference type="Gene3D" id="3.80.10.10">
    <property type="entry name" value="Ribonuclease Inhibitor"/>
    <property type="match status" value="2"/>
</dbReference>
<name>A0AAV8UAW1_9ROSI</name>
<dbReference type="SUPFAM" id="SSF52540">
    <property type="entry name" value="P-loop containing nucleoside triphosphate hydrolases"/>
    <property type="match status" value="1"/>
</dbReference>
<dbReference type="GO" id="GO:0006952">
    <property type="term" value="P:defense response"/>
    <property type="evidence" value="ECO:0007669"/>
    <property type="project" value="UniProtKB-KW"/>
</dbReference>
<keyword evidence="1" id="KW-0433">Leucine-rich repeat</keyword>
<dbReference type="InterPro" id="IPR032675">
    <property type="entry name" value="LRR_dom_sf"/>
</dbReference>
<evidence type="ECO:0000256" key="4">
    <source>
        <dbReference type="ARBA" id="ARBA00023027"/>
    </source>
</evidence>
<protein>
    <recommendedName>
        <fullName evidence="6">TIR domain-containing protein</fullName>
    </recommendedName>
</protein>
<organism evidence="7 8">
    <name type="scientific">Erythroxylum novogranatense</name>
    <dbReference type="NCBI Taxonomy" id="1862640"/>
    <lineage>
        <taxon>Eukaryota</taxon>
        <taxon>Viridiplantae</taxon>
        <taxon>Streptophyta</taxon>
        <taxon>Embryophyta</taxon>
        <taxon>Tracheophyta</taxon>
        <taxon>Spermatophyta</taxon>
        <taxon>Magnoliopsida</taxon>
        <taxon>eudicotyledons</taxon>
        <taxon>Gunneridae</taxon>
        <taxon>Pentapetalae</taxon>
        <taxon>rosids</taxon>
        <taxon>fabids</taxon>
        <taxon>Malpighiales</taxon>
        <taxon>Erythroxylaceae</taxon>
        <taxon>Erythroxylum</taxon>
    </lineage>
</organism>
<dbReference type="SUPFAM" id="SSF46785">
    <property type="entry name" value="Winged helix' DNA-binding domain"/>
    <property type="match status" value="1"/>
</dbReference>
<comment type="caution">
    <text evidence="7">The sequence shown here is derived from an EMBL/GenBank/DDBJ whole genome shotgun (WGS) entry which is preliminary data.</text>
</comment>
<dbReference type="Proteomes" id="UP001159364">
    <property type="component" value="Linkage Group LG08"/>
</dbReference>
<dbReference type="PROSITE" id="PS50104">
    <property type="entry name" value="TIR"/>
    <property type="match status" value="1"/>
</dbReference>
<evidence type="ECO:0000256" key="1">
    <source>
        <dbReference type="ARBA" id="ARBA00022614"/>
    </source>
</evidence>
<keyword evidence="8" id="KW-1185">Reference proteome</keyword>
<dbReference type="SUPFAM" id="SSF52058">
    <property type="entry name" value="L domain-like"/>
    <property type="match status" value="1"/>
</dbReference>
<dbReference type="AlphaFoldDB" id="A0AAV8UAW1"/>
<proteinExistence type="predicted"/>
<dbReference type="Pfam" id="PF23282">
    <property type="entry name" value="WHD_ROQ1"/>
    <property type="match status" value="1"/>
</dbReference>
<dbReference type="Gene3D" id="1.10.8.430">
    <property type="entry name" value="Helical domain of apoptotic protease-activating factors"/>
    <property type="match status" value="1"/>
</dbReference>
<keyword evidence="5" id="KW-0812">Transmembrane</keyword>
<dbReference type="InterPro" id="IPR000157">
    <property type="entry name" value="TIR_dom"/>
</dbReference>